<keyword evidence="1" id="KW-0880">Kelch repeat</keyword>
<name>A0A564Y0D4_HYMDI</name>
<dbReference type="EMBL" id="CABIJS010000042">
    <property type="protein sequence ID" value="VUZ40717.1"/>
    <property type="molecule type" value="Genomic_DNA"/>
</dbReference>
<keyword evidence="2" id="KW-0677">Repeat</keyword>
<evidence type="ECO:0000256" key="1">
    <source>
        <dbReference type="ARBA" id="ARBA00022441"/>
    </source>
</evidence>
<dbReference type="SMART" id="SM00225">
    <property type="entry name" value="BTB"/>
    <property type="match status" value="1"/>
</dbReference>
<evidence type="ECO:0000256" key="2">
    <source>
        <dbReference type="ARBA" id="ARBA00022737"/>
    </source>
</evidence>
<keyword evidence="5" id="KW-1185">Reference proteome</keyword>
<organism evidence="4 5">
    <name type="scientific">Hymenolepis diminuta</name>
    <name type="common">Rat tapeworm</name>
    <dbReference type="NCBI Taxonomy" id="6216"/>
    <lineage>
        <taxon>Eukaryota</taxon>
        <taxon>Metazoa</taxon>
        <taxon>Spiralia</taxon>
        <taxon>Lophotrochozoa</taxon>
        <taxon>Platyhelminthes</taxon>
        <taxon>Cestoda</taxon>
        <taxon>Eucestoda</taxon>
        <taxon>Cyclophyllidea</taxon>
        <taxon>Hymenolepididae</taxon>
        <taxon>Hymenolepis</taxon>
    </lineage>
</organism>
<dbReference type="SUPFAM" id="SSF117281">
    <property type="entry name" value="Kelch motif"/>
    <property type="match status" value="1"/>
</dbReference>
<dbReference type="Pfam" id="PF00651">
    <property type="entry name" value="BTB"/>
    <property type="match status" value="1"/>
</dbReference>
<protein>
    <recommendedName>
        <fullName evidence="3">BTB domain-containing protein</fullName>
    </recommendedName>
</protein>
<dbReference type="Gene3D" id="3.30.710.10">
    <property type="entry name" value="Potassium Channel Kv1.1, Chain A"/>
    <property type="match status" value="1"/>
</dbReference>
<dbReference type="AlphaFoldDB" id="A0A564Y0D4"/>
<dbReference type="Gene3D" id="2.130.10.80">
    <property type="entry name" value="Galactose oxidase/kelch, beta-propeller"/>
    <property type="match status" value="2"/>
</dbReference>
<evidence type="ECO:0000259" key="3">
    <source>
        <dbReference type="PROSITE" id="PS50097"/>
    </source>
</evidence>
<dbReference type="SUPFAM" id="SSF54695">
    <property type="entry name" value="POZ domain"/>
    <property type="match status" value="1"/>
</dbReference>
<dbReference type="Proteomes" id="UP000321570">
    <property type="component" value="Unassembled WGS sequence"/>
</dbReference>
<proteinExistence type="predicted"/>
<gene>
    <name evidence="4" type="ORF">WMSIL1_LOCUS1718</name>
</gene>
<dbReference type="InterPro" id="IPR015915">
    <property type="entry name" value="Kelch-typ_b-propeller"/>
</dbReference>
<dbReference type="CDD" id="cd18186">
    <property type="entry name" value="BTB_POZ_ZBTB_KLHL-like"/>
    <property type="match status" value="1"/>
</dbReference>
<evidence type="ECO:0000313" key="5">
    <source>
        <dbReference type="Proteomes" id="UP000321570"/>
    </source>
</evidence>
<dbReference type="InterPro" id="IPR011333">
    <property type="entry name" value="SKP1/BTB/POZ_sf"/>
</dbReference>
<sequence length="530" mass="59375">MGGAANRFLNRITSQVFYADPKSKQRHFINAKSQTRRLHTKHSVMNSIEIINQDAISECFSQFREMRVRGERLDVFIDTEEGGEVGAHLIVLSAFFPVFRKHLSGNDIVRVRLPRFSLDVVSAAVEYAYGGIDDISLETAVRLYLLAHNLKNKCLVDVCTKFLCNRIEETNLNEVWFAANATKNEVLIGKCAHLVAIKWEMFATSRLFHENTEIEGMMSLFGCPEMAKESGVSTVMALLDWRDASRDGTTHTARTNAFTDIFPLLRIQDAPKLITDLFVLGINIPDEWRWCLAHGRKTAKGEPIVSSSMPSTSTGPEGQTSVTERLAILARQNNALRLWVYNTECSKVDVKLKIPDKGYTKIFAFQNRLVLIGGDPESRSVDLFDPSTGQISSLPDMIHSRHLPACATTESEIFVFCGFPENSDGVHINEVFETTSGRRVTFLVFFSFVIIPQGGLKRENELVLSSRWSPLPPMIEKRWHCTAVNIPDSGVLVIGGVGKGNVFLCTTELLTRRSGGGGEKWQWHPFPTMN</sequence>
<evidence type="ECO:0000313" key="4">
    <source>
        <dbReference type="EMBL" id="VUZ40717.1"/>
    </source>
</evidence>
<dbReference type="InterPro" id="IPR037293">
    <property type="entry name" value="Gal_Oxidase_central_sf"/>
</dbReference>
<accession>A0A564Y0D4</accession>
<reference evidence="4 5" key="1">
    <citation type="submission" date="2019-07" db="EMBL/GenBank/DDBJ databases">
        <authorList>
            <person name="Jastrzebski P J."/>
            <person name="Paukszto L."/>
            <person name="Jastrzebski P J."/>
        </authorList>
    </citation>
    <scope>NUCLEOTIDE SEQUENCE [LARGE SCALE GENOMIC DNA]</scope>
    <source>
        <strain evidence="4 5">WMS-il1</strain>
    </source>
</reference>
<dbReference type="PANTHER" id="PTHR24412:SF489">
    <property type="entry name" value="RING FINGER DOMAIN AND KELCH REPEAT-CONTAINING PROTEIN DDB_G0271372"/>
    <property type="match status" value="1"/>
</dbReference>
<dbReference type="PROSITE" id="PS50097">
    <property type="entry name" value="BTB"/>
    <property type="match status" value="1"/>
</dbReference>
<dbReference type="InterPro" id="IPR000210">
    <property type="entry name" value="BTB/POZ_dom"/>
</dbReference>
<feature type="non-terminal residue" evidence="4">
    <location>
        <position position="530"/>
    </location>
</feature>
<dbReference type="PANTHER" id="PTHR24412">
    <property type="entry name" value="KELCH PROTEIN"/>
    <property type="match status" value="1"/>
</dbReference>
<feature type="domain" description="BTB" evidence="3">
    <location>
        <begin position="73"/>
        <end position="137"/>
    </location>
</feature>